<name>R4FNG1_RHOPR</name>
<dbReference type="Pfam" id="PF00026">
    <property type="entry name" value="Asp"/>
    <property type="match status" value="1"/>
</dbReference>
<dbReference type="PRINTS" id="PR00792">
    <property type="entry name" value="PEPSIN"/>
</dbReference>
<dbReference type="GO" id="GO:0004190">
    <property type="term" value="F:aspartic-type endopeptidase activity"/>
    <property type="evidence" value="ECO:0007669"/>
    <property type="project" value="UniProtKB-KW"/>
</dbReference>
<keyword evidence="2 4" id="KW-1015">Disulfide bond</keyword>
<dbReference type="InterPro" id="IPR001461">
    <property type="entry name" value="Aspartic_peptidase_A1"/>
</dbReference>
<dbReference type="PANTHER" id="PTHR47966:SF51">
    <property type="entry name" value="BETA-SITE APP-CLEAVING ENZYME, ISOFORM A-RELATED"/>
    <property type="match status" value="1"/>
</dbReference>
<dbReference type="AlphaFoldDB" id="R4FNG1"/>
<dbReference type="Gene3D" id="2.40.70.10">
    <property type="entry name" value="Acid Proteases"/>
    <property type="match status" value="2"/>
</dbReference>
<dbReference type="FunFam" id="2.40.70.10:FF:000004">
    <property type="entry name" value="Pepsin A"/>
    <property type="match status" value="1"/>
</dbReference>
<evidence type="ECO:0000259" key="7">
    <source>
        <dbReference type="PROSITE" id="PS51767"/>
    </source>
</evidence>
<feature type="signal peptide" evidence="6">
    <location>
        <begin position="1"/>
        <end position="19"/>
    </location>
</feature>
<feature type="domain" description="Peptidase A1" evidence="7">
    <location>
        <begin position="72"/>
        <end position="386"/>
    </location>
</feature>
<keyword evidence="6" id="KW-0732">Signal</keyword>
<evidence type="ECO:0000256" key="3">
    <source>
        <dbReference type="PIRSR" id="PIRSR601461-1"/>
    </source>
</evidence>
<accession>R4FNG1</accession>
<proteinExistence type="evidence at transcript level"/>
<feature type="disulfide bond" evidence="4">
    <location>
        <begin position="103"/>
        <end position="109"/>
    </location>
</feature>
<evidence type="ECO:0000313" key="8">
    <source>
        <dbReference type="EMBL" id="JAA76201.1"/>
    </source>
</evidence>
<dbReference type="VEuPathDB" id="VectorBase:RPRC015082"/>
<organism evidence="8">
    <name type="scientific">Rhodnius prolixus</name>
    <name type="common">Triatomid bug</name>
    <dbReference type="NCBI Taxonomy" id="13249"/>
    <lineage>
        <taxon>Eukaryota</taxon>
        <taxon>Metazoa</taxon>
        <taxon>Ecdysozoa</taxon>
        <taxon>Arthropoda</taxon>
        <taxon>Hexapoda</taxon>
        <taxon>Insecta</taxon>
        <taxon>Pterygota</taxon>
        <taxon>Neoptera</taxon>
        <taxon>Paraneoptera</taxon>
        <taxon>Hemiptera</taxon>
        <taxon>Heteroptera</taxon>
        <taxon>Panheteroptera</taxon>
        <taxon>Cimicomorpha</taxon>
        <taxon>Reduviidae</taxon>
        <taxon>Triatominae</taxon>
        <taxon>Rhodnius</taxon>
    </lineage>
</organism>
<feature type="active site" evidence="3">
    <location>
        <position position="90"/>
    </location>
</feature>
<dbReference type="PANTHER" id="PTHR47966">
    <property type="entry name" value="BETA-SITE APP-CLEAVING ENZYME, ISOFORM A-RELATED"/>
    <property type="match status" value="1"/>
</dbReference>
<dbReference type="PROSITE" id="PS00141">
    <property type="entry name" value="ASP_PROTEASE"/>
    <property type="match status" value="2"/>
</dbReference>
<evidence type="ECO:0000256" key="1">
    <source>
        <dbReference type="ARBA" id="ARBA00007447"/>
    </source>
</evidence>
<dbReference type="InterPro" id="IPR033121">
    <property type="entry name" value="PEPTIDASE_A1"/>
</dbReference>
<feature type="disulfide bond" evidence="4">
    <location>
        <begin position="267"/>
        <end position="271"/>
    </location>
</feature>
<dbReference type="GO" id="GO:0006508">
    <property type="term" value="P:proteolysis"/>
    <property type="evidence" value="ECO:0007669"/>
    <property type="project" value="UniProtKB-KW"/>
</dbReference>
<evidence type="ECO:0000256" key="4">
    <source>
        <dbReference type="PIRSR" id="PIRSR601461-2"/>
    </source>
</evidence>
<sequence length="389" mass="43137">MKIALLLLFFVGAIVTSNGQFSVPLRRVQKGPRDFNEFMQTLTVRKTSLYHRLLLKKSGARLDLNNNLNVDYYGEISLGTPPQNFSVIFDTGSSVLWVPSFSCVHSPACWNHKFYFSAVSSTYRRDARHFKIVYGTGEVEGHYSTDTLTVGSLQVVNQTFGETTKESDNPFKHAKCDGLFGLAYPTVRNGIAPPLYNMMQQKLIDRPIMSFYLNRNTSASLGGELIFGGMNESLVKKETLNPIPLSKKAHWQFRMDGINTLTGDNWCKNGCEAIADTGTSLIIGPKSDVFGILNKIGAKIKKGQSVGMVDCSRISKLPPIIFKINARSYTLEPSDYIVTMKSGAEKVCFVGFSASSIKDAHWILGDVFLGKFYTVFNFGNGTVSFGQLK</sequence>
<feature type="disulfide bond" evidence="4">
    <location>
        <begin position="311"/>
        <end position="348"/>
    </location>
</feature>
<feature type="active site" evidence="3">
    <location>
        <position position="276"/>
    </location>
</feature>
<keyword evidence="5 8" id="KW-0645">Protease</keyword>
<comment type="similarity">
    <text evidence="1 5">Belongs to the peptidase A1 family.</text>
</comment>
<dbReference type="SUPFAM" id="SSF50630">
    <property type="entry name" value="Acid proteases"/>
    <property type="match status" value="1"/>
</dbReference>
<dbReference type="RefSeq" id="XP_073989729.1">
    <property type="nucleotide sequence ID" value="XM_074133628.1"/>
</dbReference>
<dbReference type="PROSITE" id="PS51767">
    <property type="entry name" value="PEPTIDASE_A1"/>
    <property type="match status" value="1"/>
</dbReference>
<dbReference type="FunFam" id="2.40.70.10:FF:000044">
    <property type="entry name" value="Lysosomal aspartic protease"/>
    <property type="match status" value="1"/>
</dbReference>
<dbReference type="GeneID" id="141457101"/>
<evidence type="ECO:0000256" key="5">
    <source>
        <dbReference type="RuleBase" id="RU000454"/>
    </source>
</evidence>
<protein>
    <submittedName>
        <fullName evidence="8">Putative aspartyl protease</fullName>
    </submittedName>
</protein>
<keyword evidence="5" id="KW-0378">Hydrolase</keyword>
<reference evidence="8" key="1">
    <citation type="submission" date="2013-04" db="EMBL/GenBank/DDBJ databases">
        <title>An insight into the transcriptome of the digestive tract of the blood sucking bug, Rhodnius prolixus.</title>
        <authorList>
            <person name="Ribeiro J.M.C."/>
            <person name="Genta F.A."/>
            <person name="Sorgine M.H.F."/>
            <person name="Paiva-Silva G.O."/>
            <person name="Majerowicz D."/>
            <person name="Medeiros M."/>
            <person name="Koerich L."/>
            <person name="Terra W.R."/>
            <person name="Ferreira C."/>
            <person name="Pimentel A.C."/>
            <person name="Bisch P.M."/>
            <person name="Diniz M.M.P."/>
            <person name="Nascimento R."/>
            <person name="Salmon D."/>
            <person name="Silber A.M."/>
            <person name="Alves M."/>
            <person name="Oliveira M.F."/>
            <person name="Gondim K.C."/>
            <person name="Silva Neto M.A.C."/>
            <person name="Atella G.C."/>
            <person name="Araujo H."/>
            <person name="Dias F.S."/>
            <person name="Polycarpo C.R."/>
            <person name="Fampa P."/>
            <person name="Melo A.C."/>
            <person name="Tanaka A.S."/>
            <person name="Balczun C."/>
            <person name="Oliveira J.H.M."/>
            <person name="Goncalves R."/>
            <person name="Lazoski C."/>
            <person name="Pereira M.A."/>
            <person name="Rivera-Pomar R."/>
            <person name="Diambra L."/>
            <person name="Schaub G.A."/>
            <person name="Garcia E.S."/>
            <person name="Azambuja P."/>
            <person name="Braz G.R.C."/>
            <person name="Oliveira P.L."/>
        </authorList>
    </citation>
    <scope>NUCLEOTIDE SEQUENCE</scope>
</reference>
<dbReference type="InterPro" id="IPR021109">
    <property type="entry name" value="Peptidase_aspartic_dom_sf"/>
</dbReference>
<dbReference type="EMBL" id="GAHY01001309">
    <property type="protein sequence ID" value="JAA76201.1"/>
    <property type="molecule type" value="mRNA"/>
</dbReference>
<dbReference type="InterPro" id="IPR001969">
    <property type="entry name" value="Aspartic_peptidase_AS"/>
</dbReference>
<feature type="chain" id="PRO_5004365612" evidence="6">
    <location>
        <begin position="20"/>
        <end position="389"/>
    </location>
</feature>
<evidence type="ECO:0000256" key="2">
    <source>
        <dbReference type="ARBA" id="ARBA00023157"/>
    </source>
</evidence>
<dbReference type="GO" id="GO:0005764">
    <property type="term" value="C:lysosome"/>
    <property type="evidence" value="ECO:0007669"/>
    <property type="project" value="TreeGrafter"/>
</dbReference>
<evidence type="ECO:0000256" key="6">
    <source>
        <dbReference type="SAM" id="SignalP"/>
    </source>
</evidence>
<keyword evidence="5" id="KW-0064">Aspartyl protease</keyword>
<dbReference type="Gene3D" id="2.60.40.1960">
    <property type="match status" value="1"/>
</dbReference>